<dbReference type="PANTHER" id="PTHR46889">
    <property type="entry name" value="TRANSPOSASE INSF FOR INSERTION SEQUENCE IS3B-RELATED"/>
    <property type="match status" value="1"/>
</dbReference>
<evidence type="ECO:0000313" key="3">
    <source>
        <dbReference type="Proteomes" id="UP000005277"/>
    </source>
</evidence>
<dbReference type="Gene3D" id="1.10.10.10">
    <property type="entry name" value="Winged helix-like DNA-binding domain superfamily/Winged helix DNA-binding domain"/>
    <property type="match status" value="1"/>
</dbReference>
<dbReference type="Pfam" id="PF00665">
    <property type="entry name" value="rve"/>
    <property type="match status" value="1"/>
</dbReference>
<sequence length="211" mass="25399">MAKYSTEFKMRIVKEYLKVNISFKNLAKKYNISHQEIVKRWVNAYKSQGYEGLKVKRQNTQYSLEFKYLEKDKTGTYQIKKLYLNPYLDMYKSEILSYEISKHPTIEPILKALDKAIKVTNKTKEKRIFHSYQGWAYHVKQYTSKLEANSITQSMSRKGNCLDNSPMENFFGILKQEIYYGRKFYSYEHLKQTIEDFIKYYNEKRIKEKLG</sequence>
<dbReference type="GO" id="GO:0015074">
    <property type="term" value="P:DNA integration"/>
    <property type="evidence" value="ECO:0007669"/>
    <property type="project" value="InterPro"/>
</dbReference>
<dbReference type="PANTHER" id="PTHR46889:SF4">
    <property type="entry name" value="TRANSPOSASE INSO FOR INSERTION SEQUENCE ELEMENT IS911B-RELATED"/>
    <property type="match status" value="1"/>
</dbReference>
<dbReference type="InterPro" id="IPR048020">
    <property type="entry name" value="Transpos_IS3"/>
</dbReference>
<dbReference type="Pfam" id="PF13333">
    <property type="entry name" value="rve_2"/>
    <property type="match status" value="1"/>
</dbReference>
<evidence type="ECO:0000259" key="1">
    <source>
        <dbReference type="PROSITE" id="PS50994"/>
    </source>
</evidence>
<dbReference type="InterPro" id="IPR009057">
    <property type="entry name" value="Homeodomain-like_sf"/>
</dbReference>
<dbReference type="Gene3D" id="3.30.420.10">
    <property type="entry name" value="Ribonuclease H-like superfamily/Ribonuclease H"/>
    <property type="match status" value="1"/>
</dbReference>
<dbReference type="Pfam" id="PF13518">
    <property type="entry name" value="HTH_28"/>
    <property type="match status" value="1"/>
</dbReference>
<name>F0GY70_9FIRM</name>
<dbReference type="EMBL" id="AEXN01000002">
    <property type="protein sequence ID" value="EGC84790.1"/>
    <property type="molecule type" value="Genomic_DNA"/>
</dbReference>
<proteinExistence type="predicted"/>
<dbReference type="InterPro" id="IPR050900">
    <property type="entry name" value="Transposase_IS3/IS150/IS904"/>
</dbReference>
<comment type="caution">
    <text evidence="2">The sequence shown here is derived from an EMBL/GenBank/DDBJ whole genome shotgun (WGS) entry which is preliminary data.</text>
</comment>
<dbReference type="NCBIfam" id="NF033516">
    <property type="entry name" value="transpos_IS3"/>
    <property type="match status" value="1"/>
</dbReference>
<dbReference type="SUPFAM" id="SSF53098">
    <property type="entry name" value="Ribonuclease H-like"/>
    <property type="match status" value="1"/>
</dbReference>
<dbReference type="AlphaFoldDB" id="F0GY70"/>
<dbReference type="GO" id="GO:0006313">
    <property type="term" value="P:DNA transposition"/>
    <property type="evidence" value="ECO:0007669"/>
    <property type="project" value="InterPro"/>
</dbReference>
<evidence type="ECO:0000313" key="2">
    <source>
        <dbReference type="EMBL" id="EGC84790.1"/>
    </source>
</evidence>
<dbReference type="GO" id="GO:0004803">
    <property type="term" value="F:transposase activity"/>
    <property type="evidence" value="ECO:0007669"/>
    <property type="project" value="InterPro"/>
</dbReference>
<dbReference type="InterPro" id="IPR055247">
    <property type="entry name" value="InsJ-like_HTH"/>
</dbReference>
<dbReference type="OrthoDB" id="9781005at2"/>
<accession>F0GY70</accession>
<protein>
    <submittedName>
        <fullName evidence="2">Integrase core domain protein</fullName>
    </submittedName>
</protein>
<dbReference type="PROSITE" id="PS50994">
    <property type="entry name" value="INTEGRASE"/>
    <property type="match status" value="1"/>
</dbReference>
<dbReference type="Proteomes" id="UP000005277">
    <property type="component" value="Unassembled WGS sequence"/>
</dbReference>
<dbReference type="GO" id="GO:0003677">
    <property type="term" value="F:DNA binding"/>
    <property type="evidence" value="ECO:0007669"/>
    <property type="project" value="InterPro"/>
</dbReference>
<dbReference type="SUPFAM" id="SSF46689">
    <property type="entry name" value="Homeodomain-like"/>
    <property type="match status" value="1"/>
</dbReference>
<feature type="domain" description="Integrase catalytic" evidence="1">
    <location>
        <begin position="61"/>
        <end position="211"/>
    </location>
</feature>
<gene>
    <name evidence="2" type="ORF">HMPREF9246_1616</name>
</gene>
<dbReference type="InterPro" id="IPR036388">
    <property type="entry name" value="WH-like_DNA-bd_sf"/>
</dbReference>
<dbReference type="InterPro" id="IPR001584">
    <property type="entry name" value="Integrase_cat-core"/>
</dbReference>
<dbReference type="InterPro" id="IPR012337">
    <property type="entry name" value="RNaseH-like_sf"/>
</dbReference>
<reference evidence="2 3" key="1">
    <citation type="submission" date="2011-01" db="EMBL/GenBank/DDBJ databases">
        <authorList>
            <person name="Durkin A.S."/>
            <person name="Madupu R."/>
            <person name="Torralba M."/>
            <person name="Gillis M."/>
            <person name="Methe B."/>
            <person name="Sutton G."/>
            <person name="Nelson K.E."/>
        </authorList>
    </citation>
    <scope>NUCLEOTIDE SEQUENCE [LARGE SCALE GENOMIC DNA]</scope>
    <source>
        <strain evidence="2 3">ACS-025-V-Sch4</strain>
    </source>
</reference>
<dbReference type="RefSeq" id="WP_004816031.1">
    <property type="nucleotide sequence ID" value="NZ_AEXN01000002.1"/>
</dbReference>
<keyword evidence="3" id="KW-1185">Reference proteome</keyword>
<dbReference type="InterPro" id="IPR036397">
    <property type="entry name" value="RNaseH_sf"/>
</dbReference>
<organism evidence="2 3">
    <name type="scientific">Anaerococcus hydrogenalis ACS-025-V-Sch4</name>
    <dbReference type="NCBI Taxonomy" id="879306"/>
    <lineage>
        <taxon>Bacteria</taxon>
        <taxon>Bacillati</taxon>
        <taxon>Bacillota</taxon>
        <taxon>Tissierellia</taxon>
        <taxon>Tissierellales</taxon>
        <taxon>Peptoniphilaceae</taxon>
        <taxon>Anaerococcus</taxon>
    </lineage>
</organism>